<dbReference type="SUPFAM" id="SSF69572">
    <property type="entry name" value="Activating enzymes of the ubiquitin-like proteins"/>
    <property type="match status" value="1"/>
</dbReference>
<gene>
    <name evidence="3" type="ORF">SVIM_LOCUS195752</name>
</gene>
<dbReference type="AlphaFoldDB" id="A0A6N2L9B9"/>
<comment type="pathway">
    <text evidence="1">Protein modification.</text>
</comment>
<evidence type="ECO:0000259" key="2">
    <source>
        <dbReference type="Pfam" id="PF16190"/>
    </source>
</evidence>
<dbReference type="FunFam" id="2.40.30.180:FF:000002">
    <property type="entry name" value="Ubiquitin-activating enzyme E1 2"/>
    <property type="match status" value="1"/>
</dbReference>
<dbReference type="GO" id="GO:0008641">
    <property type="term" value="F:ubiquitin-like modifier activating enzyme activity"/>
    <property type="evidence" value="ECO:0007669"/>
    <property type="project" value="InterPro"/>
</dbReference>
<dbReference type="InterPro" id="IPR042449">
    <property type="entry name" value="Ub-E1_IAD_1"/>
</dbReference>
<evidence type="ECO:0000256" key="1">
    <source>
        <dbReference type="ARBA" id="ARBA00043952"/>
    </source>
</evidence>
<accession>A0A6N2L9B9</accession>
<dbReference type="InterPro" id="IPR042302">
    <property type="entry name" value="E1_FCCH_sf"/>
</dbReference>
<feature type="domain" description="Ubiquitin-activating enzyme E1 FCCH" evidence="2">
    <location>
        <begin position="99"/>
        <end position="167"/>
    </location>
</feature>
<dbReference type="Gene3D" id="2.40.30.180">
    <property type="entry name" value="Ubiquitin-activating enzyme E1, FCCH domain"/>
    <property type="match status" value="1"/>
</dbReference>
<sequence length="202" mass="23106">MEERRCEGFSVPMFFVSEMHGLAVKIAKNLILAGFKSGTLHDEGMLELWDLSTNFVLSENDLLEVFLAVFYNFGPEFRVFDVDGEKPHTGIVSSISNDNLALVLCVGDERLEFLYWDLVVFSRVKGITEVKDGKTRKIKNARQYPFNLEDSTSFATYEKGGIVTQVKHPKVLSYKPLREATEDPDEFIWSDFSKFNLLRKTT</sequence>
<protein>
    <recommendedName>
        <fullName evidence="2">Ubiquitin-activating enzyme E1 FCCH domain-containing protein</fullName>
    </recommendedName>
</protein>
<dbReference type="Pfam" id="PF16190">
    <property type="entry name" value="E1_FCCH"/>
    <property type="match status" value="1"/>
</dbReference>
<dbReference type="EMBL" id="CAADRP010001224">
    <property type="protein sequence ID" value="VFU37303.1"/>
    <property type="molecule type" value="Genomic_DNA"/>
</dbReference>
<reference evidence="3" key="1">
    <citation type="submission" date="2019-03" db="EMBL/GenBank/DDBJ databases">
        <authorList>
            <person name="Mank J."/>
            <person name="Almeida P."/>
        </authorList>
    </citation>
    <scope>NUCLEOTIDE SEQUENCE</scope>
    <source>
        <strain evidence="3">78183</strain>
    </source>
</reference>
<organism evidence="3">
    <name type="scientific">Salix viminalis</name>
    <name type="common">Common osier</name>
    <name type="synonym">Basket willow</name>
    <dbReference type="NCBI Taxonomy" id="40686"/>
    <lineage>
        <taxon>Eukaryota</taxon>
        <taxon>Viridiplantae</taxon>
        <taxon>Streptophyta</taxon>
        <taxon>Embryophyta</taxon>
        <taxon>Tracheophyta</taxon>
        <taxon>Spermatophyta</taxon>
        <taxon>Magnoliopsida</taxon>
        <taxon>eudicotyledons</taxon>
        <taxon>Gunneridae</taxon>
        <taxon>Pentapetalae</taxon>
        <taxon>rosids</taxon>
        <taxon>fabids</taxon>
        <taxon>Malpighiales</taxon>
        <taxon>Salicaceae</taxon>
        <taxon>Saliceae</taxon>
        <taxon>Salix</taxon>
    </lineage>
</organism>
<dbReference type="InterPro" id="IPR032418">
    <property type="entry name" value="E1_FCCH"/>
</dbReference>
<dbReference type="InterPro" id="IPR035985">
    <property type="entry name" value="Ubiquitin-activating_enz"/>
</dbReference>
<dbReference type="Gene3D" id="3.50.50.80">
    <property type="entry name" value="Ubiquitin-activating enzyme E1, inactive adenylation domain, subdomain 1"/>
    <property type="match status" value="1"/>
</dbReference>
<evidence type="ECO:0000313" key="3">
    <source>
        <dbReference type="EMBL" id="VFU37303.1"/>
    </source>
</evidence>
<name>A0A6N2L9B9_SALVM</name>
<proteinExistence type="predicted"/>